<feature type="compositionally biased region" description="Basic and acidic residues" evidence="1">
    <location>
        <begin position="50"/>
        <end position="65"/>
    </location>
</feature>
<organism evidence="2 3">
    <name type="scientific">Penicillium steckii</name>
    <dbReference type="NCBI Taxonomy" id="303698"/>
    <lineage>
        <taxon>Eukaryota</taxon>
        <taxon>Fungi</taxon>
        <taxon>Dikarya</taxon>
        <taxon>Ascomycota</taxon>
        <taxon>Pezizomycotina</taxon>
        <taxon>Eurotiomycetes</taxon>
        <taxon>Eurotiomycetidae</taxon>
        <taxon>Eurotiales</taxon>
        <taxon>Aspergillaceae</taxon>
        <taxon>Penicillium</taxon>
    </lineage>
</organism>
<evidence type="ECO:0000256" key="1">
    <source>
        <dbReference type="SAM" id="MobiDB-lite"/>
    </source>
</evidence>
<evidence type="ECO:0000313" key="3">
    <source>
        <dbReference type="Proteomes" id="UP000191285"/>
    </source>
</evidence>
<dbReference type="Proteomes" id="UP000191285">
    <property type="component" value="Unassembled WGS sequence"/>
</dbReference>
<reference evidence="3" key="1">
    <citation type="journal article" date="2017" name="Nat. Microbiol.">
        <title>Global analysis of biosynthetic gene clusters reveals vast potential of secondary metabolite production in Penicillium species.</title>
        <authorList>
            <person name="Nielsen J.C."/>
            <person name="Grijseels S."/>
            <person name="Prigent S."/>
            <person name="Ji B."/>
            <person name="Dainat J."/>
            <person name="Nielsen K.F."/>
            <person name="Frisvad J.C."/>
            <person name="Workman M."/>
            <person name="Nielsen J."/>
        </authorList>
    </citation>
    <scope>NUCLEOTIDE SEQUENCE [LARGE SCALE GENOMIC DNA]</scope>
    <source>
        <strain evidence="3">IBT 24891</strain>
    </source>
</reference>
<feature type="compositionally biased region" description="Low complexity" evidence="1">
    <location>
        <begin position="66"/>
        <end position="75"/>
    </location>
</feature>
<dbReference type="OrthoDB" id="4330769at2759"/>
<accession>A0A1V6TD36</accession>
<name>A0A1V6TD36_9EURO</name>
<gene>
    <name evidence="2" type="ORF">PENSTE_c007G05857</name>
</gene>
<dbReference type="EMBL" id="MLKD01000007">
    <property type="protein sequence ID" value="OQE24302.1"/>
    <property type="molecule type" value="Genomic_DNA"/>
</dbReference>
<comment type="caution">
    <text evidence="2">The sequence shown here is derived from an EMBL/GenBank/DDBJ whole genome shotgun (WGS) entry which is preliminary data.</text>
</comment>
<dbReference type="AlphaFoldDB" id="A0A1V6TD36"/>
<evidence type="ECO:0000313" key="2">
    <source>
        <dbReference type="EMBL" id="OQE24302.1"/>
    </source>
</evidence>
<feature type="region of interest" description="Disordered" evidence="1">
    <location>
        <begin position="15"/>
        <end position="80"/>
    </location>
</feature>
<protein>
    <submittedName>
        <fullName evidence="2">Uncharacterized protein</fullName>
    </submittedName>
</protein>
<keyword evidence="3" id="KW-1185">Reference proteome</keyword>
<sequence>MHSIPPPRNFLVLSANSSKPFDPSKKFLVLSPTESGPDLGAYDEQVLTDSPERSSESEAGLHRSDSTSSSSSEGSPFNDAVNTLPGGFLFLGHPTRRASQ</sequence>
<proteinExistence type="predicted"/>